<protein>
    <submittedName>
        <fullName evidence="2">Uncharacterized protein</fullName>
    </submittedName>
</protein>
<evidence type="ECO:0000313" key="3">
    <source>
        <dbReference type="Proteomes" id="UP000196573"/>
    </source>
</evidence>
<sequence>MDRQYSGLQITERGADFIKAMYPYRSPIFHQEHLASPFKVVLGENHLKRNFLESMGVDTAPLTGQQIDDRLVCATSSHADQLHGKTVIGQQECKDILLASAMFTFHDDRNSVNQLVAQYPDLADYNPLSEENEFITLPKINLMNQQIRPRLEMMLYIMGGSVNKPIPNPEQLSSEIQAALYSLNLTPAKRALVDEWIANRYLSRTSESTIGRTLAELLLRLGLDDTAHKTIEPMLLAIEQHRRTVAIEDGDESDGCSLSNESVSPEPEQPKDTKSKRSRQKKAQPYDLNQSETVRRRSLRLQSQNLTKKTL</sequence>
<proteinExistence type="predicted"/>
<gene>
    <name evidence="2" type="ORF">EHSB41UT_04601</name>
</gene>
<dbReference type="Proteomes" id="UP000196573">
    <property type="component" value="Unassembled WGS sequence"/>
</dbReference>
<name>A0A1X7AR43_9GAMM</name>
<evidence type="ECO:0000256" key="1">
    <source>
        <dbReference type="SAM" id="MobiDB-lite"/>
    </source>
</evidence>
<accession>A0A1X7AR43</accession>
<keyword evidence="3" id="KW-1185">Reference proteome</keyword>
<dbReference type="RefSeq" id="WP_087113220.1">
    <property type="nucleotide sequence ID" value="NZ_CBCSCN010000018.1"/>
</dbReference>
<feature type="region of interest" description="Disordered" evidence="1">
    <location>
        <begin position="249"/>
        <end position="311"/>
    </location>
</feature>
<dbReference type="AlphaFoldDB" id="A0A1X7AR43"/>
<reference evidence="2 3" key="1">
    <citation type="submission" date="2017-03" db="EMBL/GenBank/DDBJ databases">
        <authorList>
            <person name="Afonso C.L."/>
            <person name="Miller P.J."/>
            <person name="Scott M.A."/>
            <person name="Spackman E."/>
            <person name="Goraichik I."/>
            <person name="Dimitrov K.M."/>
            <person name="Suarez D.L."/>
            <person name="Swayne D.E."/>
        </authorList>
    </citation>
    <scope>NUCLEOTIDE SEQUENCE [LARGE SCALE GENOMIC DNA]</scope>
    <source>
        <strain evidence="2">SB41UT1</strain>
    </source>
</reference>
<evidence type="ECO:0000313" key="2">
    <source>
        <dbReference type="EMBL" id="SMA50784.1"/>
    </source>
</evidence>
<organism evidence="2 3">
    <name type="scientific">Parendozoicomonas haliclonae</name>
    <dbReference type="NCBI Taxonomy" id="1960125"/>
    <lineage>
        <taxon>Bacteria</taxon>
        <taxon>Pseudomonadati</taxon>
        <taxon>Pseudomonadota</taxon>
        <taxon>Gammaproteobacteria</taxon>
        <taxon>Oceanospirillales</taxon>
        <taxon>Endozoicomonadaceae</taxon>
        <taxon>Parendozoicomonas</taxon>
    </lineage>
</organism>
<dbReference type="EMBL" id="FWPT01000016">
    <property type="protein sequence ID" value="SMA50784.1"/>
    <property type="molecule type" value="Genomic_DNA"/>
</dbReference>